<comment type="caution">
    <text evidence="1">The sequence shown here is derived from an EMBL/GenBank/DDBJ whole genome shotgun (WGS) entry which is preliminary data.</text>
</comment>
<evidence type="ECO:0000313" key="1">
    <source>
        <dbReference type="EMBL" id="MBA9003757.1"/>
    </source>
</evidence>
<evidence type="ECO:0000313" key="2">
    <source>
        <dbReference type="Proteomes" id="UP000539313"/>
    </source>
</evidence>
<name>A0A7W3MXR5_9ACTN</name>
<keyword evidence="2" id="KW-1185">Reference proteome</keyword>
<reference evidence="1 2" key="1">
    <citation type="submission" date="2020-08" db="EMBL/GenBank/DDBJ databases">
        <title>Sequencing the genomes of 1000 actinobacteria strains.</title>
        <authorList>
            <person name="Klenk H.-P."/>
        </authorList>
    </citation>
    <scope>NUCLEOTIDE SEQUENCE [LARGE SCALE GENOMIC DNA]</scope>
    <source>
        <strain evidence="1 2">DSM 45823</strain>
    </source>
</reference>
<accession>A0A7W3MXR5</accession>
<dbReference type="EMBL" id="JACJII010000001">
    <property type="protein sequence ID" value="MBA9003757.1"/>
    <property type="molecule type" value="Genomic_DNA"/>
</dbReference>
<sequence>MFELLLMHHAHTYTVELRFPRPAVETNTTGGAR</sequence>
<dbReference type="Proteomes" id="UP000539313">
    <property type="component" value="Unassembled WGS sequence"/>
</dbReference>
<protein>
    <submittedName>
        <fullName evidence="1">Uncharacterized protein</fullName>
    </submittedName>
</protein>
<gene>
    <name evidence="1" type="ORF">HNR21_002639</name>
</gene>
<dbReference type="AlphaFoldDB" id="A0A7W3MXR5"/>
<proteinExistence type="predicted"/>
<organism evidence="1 2">
    <name type="scientific">Thermomonospora cellulosilytica</name>
    <dbReference type="NCBI Taxonomy" id="1411118"/>
    <lineage>
        <taxon>Bacteria</taxon>
        <taxon>Bacillati</taxon>
        <taxon>Actinomycetota</taxon>
        <taxon>Actinomycetes</taxon>
        <taxon>Streptosporangiales</taxon>
        <taxon>Thermomonosporaceae</taxon>
        <taxon>Thermomonospora</taxon>
    </lineage>
</organism>